<dbReference type="AlphaFoldDB" id="A0A9D9H9D0"/>
<evidence type="ECO:0000313" key="2">
    <source>
        <dbReference type="Proteomes" id="UP000823633"/>
    </source>
</evidence>
<name>A0A9D9H9D0_9SPIR</name>
<dbReference type="Pfam" id="PF01263">
    <property type="entry name" value="Aldose_epim"/>
    <property type="match status" value="1"/>
</dbReference>
<dbReference type="GO" id="GO:0030246">
    <property type="term" value="F:carbohydrate binding"/>
    <property type="evidence" value="ECO:0007669"/>
    <property type="project" value="InterPro"/>
</dbReference>
<sequence>MIITLKKGNTTMAISSLGAEPQSLIRDGIEYIWQGDPAFWPRKAPLLFPMSGPTKDNKLSCKGRIYDMPNNGFARDNEFKAEQLTDDIAQFTLEDNETFREKYYPYGFVLTVTYTLHEDGYTARAEIYAKEDLHYTFAWHPGFSLDINGKGCDLETYSLSFLEEERLDRLYQSGEGYVREKDFLIGDSLDLKRAETDKGPMVFRNVKSREITLTSSQGEHGVTVDLGDMTTFVCWTQLAKHAQFVCLEPMASFGFADRPLEIEKMDEAFFLAEGESAVWENTFTVF</sequence>
<evidence type="ECO:0008006" key="3">
    <source>
        <dbReference type="Google" id="ProtNLM"/>
    </source>
</evidence>
<reference evidence="1" key="2">
    <citation type="journal article" date="2021" name="PeerJ">
        <title>Extensive microbial diversity within the chicken gut microbiome revealed by metagenomics and culture.</title>
        <authorList>
            <person name="Gilroy R."/>
            <person name="Ravi A."/>
            <person name="Getino M."/>
            <person name="Pursley I."/>
            <person name="Horton D.L."/>
            <person name="Alikhan N.F."/>
            <person name="Baker D."/>
            <person name="Gharbi K."/>
            <person name="Hall N."/>
            <person name="Watson M."/>
            <person name="Adriaenssens E.M."/>
            <person name="Foster-Nyarko E."/>
            <person name="Jarju S."/>
            <person name="Secka A."/>
            <person name="Antonio M."/>
            <person name="Oren A."/>
            <person name="Chaudhuri R.R."/>
            <person name="La Ragione R."/>
            <person name="Hildebrand F."/>
            <person name="Pallen M.J."/>
        </authorList>
    </citation>
    <scope>NUCLEOTIDE SEQUENCE</scope>
    <source>
        <strain evidence="1">11167</strain>
    </source>
</reference>
<dbReference type="InterPro" id="IPR011013">
    <property type="entry name" value="Gal_mutarotase_sf_dom"/>
</dbReference>
<evidence type="ECO:0000313" key="1">
    <source>
        <dbReference type="EMBL" id="MBO8442769.1"/>
    </source>
</evidence>
<dbReference type="Proteomes" id="UP000823633">
    <property type="component" value="Unassembled WGS sequence"/>
</dbReference>
<dbReference type="EMBL" id="JADIMU010000021">
    <property type="protein sequence ID" value="MBO8442769.1"/>
    <property type="molecule type" value="Genomic_DNA"/>
</dbReference>
<organism evidence="1 2">
    <name type="scientific">Candidatus Aphodenecus pullistercoris</name>
    <dbReference type="NCBI Taxonomy" id="2840669"/>
    <lineage>
        <taxon>Bacteria</taxon>
        <taxon>Pseudomonadati</taxon>
        <taxon>Spirochaetota</taxon>
        <taxon>Spirochaetia</taxon>
        <taxon>Spirochaetales</taxon>
        <taxon>Candidatus Aphodenecus</taxon>
    </lineage>
</organism>
<accession>A0A9D9H9D0</accession>
<dbReference type="SUPFAM" id="SSF74650">
    <property type="entry name" value="Galactose mutarotase-like"/>
    <property type="match status" value="1"/>
</dbReference>
<dbReference type="Gene3D" id="2.70.98.10">
    <property type="match status" value="1"/>
</dbReference>
<reference evidence="1" key="1">
    <citation type="submission" date="2020-10" db="EMBL/GenBank/DDBJ databases">
        <authorList>
            <person name="Gilroy R."/>
        </authorList>
    </citation>
    <scope>NUCLEOTIDE SEQUENCE</scope>
    <source>
        <strain evidence="1">11167</strain>
    </source>
</reference>
<gene>
    <name evidence="1" type="ORF">IAC42_03295</name>
</gene>
<dbReference type="GO" id="GO:0005975">
    <property type="term" value="P:carbohydrate metabolic process"/>
    <property type="evidence" value="ECO:0007669"/>
    <property type="project" value="InterPro"/>
</dbReference>
<proteinExistence type="predicted"/>
<dbReference type="InterPro" id="IPR014718">
    <property type="entry name" value="GH-type_carb-bd"/>
</dbReference>
<comment type="caution">
    <text evidence="1">The sequence shown here is derived from an EMBL/GenBank/DDBJ whole genome shotgun (WGS) entry which is preliminary data.</text>
</comment>
<dbReference type="InterPro" id="IPR008183">
    <property type="entry name" value="Aldose_1/G6P_1-epimerase"/>
</dbReference>
<protein>
    <recommendedName>
        <fullName evidence="3">Aldose 1-epimerase</fullName>
    </recommendedName>
</protein>
<dbReference type="GO" id="GO:0016853">
    <property type="term" value="F:isomerase activity"/>
    <property type="evidence" value="ECO:0007669"/>
    <property type="project" value="InterPro"/>
</dbReference>